<dbReference type="Pfam" id="PF04542">
    <property type="entry name" value="Sigma70_r2"/>
    <property type="match status" value="1"/>
</dbReference>
<dbReference type="GO" id="GO:0006352">
    <property type="term" value="P:DNA-templated transcription initiation"/>
    <property type="evidence" value="ECO:0007669"/>
    <property type="project" value="InterPro"/>
</dbReference>
<sequence>MTDHNSLGNSEKLNNTDQLARAASKGDESAFMALYQDFFPKISRFVGVRVSHKQTTEDLTAEIFVKAWQYLQSEERIASFSSWIFTVARNRVIDYYRTKKSFSDIFELENLLEYEDNIVEAIDLGIASKEFLQVLGSLTDDQQQVIRLKFLEGLDNEEISAIIDKSSGSIRVIQHRAITSLKKLLSKK</sequence>
<dbReference type="Proteomes" id="UP000177912">
    <property type="component" value="Unassembled WGS sequence"/>
</dbReference>
<dbReference type="PANTHER" id="PTHR43133:SF57">
    <property type="entry name" value="RNA POLYMERASE SIGMA-70 FACTOR"/>
    <property type="match status" value="1"/>
</dbReference>
<evidence type="ECO:0000256" key="2">
    <source>
        <dbReference type="ARBA" id="ARBA00023015"/>
    </source>
</evidence>
<keyword evidence="5" id="KW-0804">Transcription</keyword>
<evidence type="ECO:0000259" key="6">
    <source>
        <dbReference type="Pfam" id="PF04542"/>
    </source>
</evidence>
<reference evidence="8 9" key="1">
    <citation type="journal article" date="2016" name="Nat. Commun.">
        <title>Thousands of microbial genomes shed light on interconnected biogeochemical processes in an aquifer system.</title>
        <authorList>
            <person name="Anantharaman K."/>
            <person name="Brown C.T."/>
            <person name="Hug L.A."/>
            <person name="Sharon I."/>
            <person name="Castelle C.J."/>
            <person name="Probst A.J."/>
            <person name="Thomas B.C."/>
            <person name="Singh A."/>
            <person name="Wilkins M.J."/>
            <person name="Karaoz U."/>
            <person name="Brodie E.L."/>
            <person name="Williams K.H."/>
            <person name="Hubbard S.S."/>
            <person name="Banfield J.F."/>
        </authorList>
    </citation>
    <scope>NUCLEOTIDE SEQUENCE [LARGE SCALE GENOMIC DNA]</scope>
</reference>
<evidence type="ECO:0000256" key="4">
    <source>
        <dbReference type="ARBA" id="ARBA00023125"/>
    </source>
</evidence>
<evidence type="ECO:0000259" key="7">
    <source>
        <dbReference type="Pfam" id="PF04545"/>
    </source>
</evidence>
<dbReference type="NCBIfam" id="TIGR02937">
    <property type="entry name" value="sigma70-ECF"/>
    <property type="match status" value="1"/>
</dbReference>
<evidence type="ECO:0000256" key="3">
    <source>
        <dbReference type="ARBA" id="ARBA00023082"/>
    </source>
</evidence>
<comment type="similarity">
    <text evidence="1">Belongs to the sigma-70 factor family. ECF subfamily.</text>
</comment>
<gene>
    <name evidence="8" type="ORF">A2826_00695</name>
</gene>
<dbReference type="PANTHER" id="PTHR43133">
    <property type="entry name" value="RNA POLYMERASE ECF-TYPE SIGMA FACTO"/>
    <property type="match status" value="1"/>
</dbReference>
<dbReference type="AlphaFoldDB" id="A0A1F5NTS4"/>
<dbReference type="InterPro" id="IPR007627">
    <property type="entry name" value="RNA_pol_sigma70_r2"/>
</dbReference>
<dbReference type="SUPFAM" id="SSF88659">
    <property type="entry name" value="Sigma3 and sigma4 domains of RNA polymerase sigma factors"/>
    <property type="match status" value="1"/>
</dbReference>
<dbReference type="EMBL" id="MFEI01000010">
    <property type="protein sequence ID" value="OGE81067.1"/>
    <property type="molecule type" value="Genomic_DNA"/>
</dbReference>
<comment type="caution">
    <text evidence="8">The sequence shown here is derived from an EMBL/GenBank/DDBJ whole genome shotgun (WGS) entry which is preliminary data.</text>
</comment>
<evidence type="ECO:0000256" key="1">
    <source>
        <dbReference type="ARBA" id="ARBA00010641"/>
    </source>
</evidence>
<keyword evidence="2" id="KW-0805">Transcription regulation</keyword>
<feature type="domain" description="RNA polymerase sigma-70 region 2" evidence="6">
    <location>
        <begin position="34"/>
        <end position="100"/>
    </location>
</feature>
<evidence type="ECO:0000256" key="5">
    <source>
        <dbReference type="ARBA" id="ARBA00023163"/>
    </source>
</evidence>
<dbReference type="InterPro" id="IPR013325">
    <property type="entry name" value="RNA_pol_sigma_r2"/>
</dbReference>
<dbReference type="GO" id="GO:0003677">
    <property type="term" value="F:DNA binding"/>
    <property type="evidence" value="ECO:0007669"/>
    <property type="project" value="UniProtKB-KW"/>
</dbReference>
<dbReference type="Pfam" id="PF04545">
    <property type="entry name" value="Sigma70_r4"/>
    <property type="match status" value="1"/>
</dbReference>
<dbReference type="InterPro" id="IPR039425">
    <property type="entry name" value="RNA_pol_sigma-70-like"/>
</dbReference>
<dbReference type="CDD" id="cd06171">
    <property type="entry name" value="Sigma70_r4"/>
    <property type="match status" value="1"/>
</dbReference>
<organism evidence="8 9">
    <name type="scientific">Candidatus Doudnabacteria bacterium RIFCSPHIGHO2_01_FULL_43_23</name>
    <dbReference type="NCBI Taxonomy" id="1817822"/>
    <lineage>
        <taxon>Bacteria</taxon>
        <taxon>Candidatus Doudnaibacteriota</taxon>
    </lineage>
</organism>
<dbReference type="STRING" id="1817822.A2826_00695"/>
<dbReference type="GO" id="GO:0016987">
    <property type="term" value="F:sigma factor activity"/>
    <property type="evidence" value="ECO:0007669"/>
    <property type="project" value="UniProtKB-KW"/>
</dbReference>
<accession>A0A1F5NTS4</accession>
<keyword evidence="4" id="KW-0238">DNA-binding</keyword>
<feature type="domain" description="RNA polymerase sigma-70 region 4" evidence="7">
    <location>
        <begin position="134"/>
        <end position="183"/>
    </location>
</feature>
<protein>
    <submittedName>
        <fullName evidence="8">Uncharacterized protein</fullName>
    </submittedName>
</protein>
<dbReference type="InterPro" id="IPR014284">
    <property type="entry name" value="RNA_pol_sigma-70_dom"/>
</dbReference>
<dbReference type="Gene3D" id="1.10.10.10">
    <property type="entry name" value="Winged helix-like DNA-binding domain superfamily/Winged helix DNA-binding domain"/>
    <property type="match status" value="1"/>
</dbReference>
<dbReference type="InterPro" id="IPR036388">
    <property type="entry name" value="WH-like_DNA-bd_sf"/>
</dbReference>
<keyword evidence="3" id="KW-0731">Sigma factor</keyword>
<dbReference type="SUPFAM" id="SSF88946">
    <property type="entry name" value="Sigma2 domain of RNA polymerase sigma factors"/>
    <property type="match status" value="1"/>
</dbReference>
<proteinExistence type="inferred from homology"/>
<name>A0A1F5NTS4_9BACT</name>
<evidence type="ECO:0000313" key="8">
    <source>
        <dbReference type="EMBL" id="OGE81067.1"/>
    </source>
</evidence>
<evidence type="ECO:0000313" key="9">
    <source>
        <dbReference type="Proteomes" id="UP000177912"/>
    </source>
</evidence>
<dbReference type="InterPro" id="IPR013324">
    <property type="entry name" value="RNA_pol_sigma_r3/r4-like"/>
</dbReference>
<dbReference type="InterPro" id="IPR007630">
    <property type="entry name" value="RNA_pol_sigma70_r4"/>
</dbReference>
<dbReference type="Gene3D" id="1.10.1740.10">
    <property type="match status" value="1"/>
</dbReference>